<comment type="similarity">
    <text evidence="5">Belongs to the BPG-independent phosphoglycerate mutase family.</text>
</comment>
<dbReference type="Pfam" id="PF01676">
    <property type="entry name" value="Metalloenzyme"/>
    <property type="match status" value="1"/>
</dbReference>
<name>F4LJA2_TREBD</name>
<dbReference type="EMBL" id="CP002696">
    <property type="protein sequence ID" value="AEE17347.1"/>
    <property type="molecule type" value="Genomic_DNA"/>
</dbReference>
<evidence type="ECO:0000256" key="3">
    <source>
        <dbReference type="ARBA" id="ARBA00002315"/>
    </source>
</evidence>
<dbReference type="STRING" id="906968.Trebr_1928"/>
<evidence type="ECO:0000259" key="16">
    <source>
        <dbReference type="Pfam" id="PF06415"/>
    </source>
</evidence>
<dbReference type="GO" id="GO:0030145">
    <property type="term" value="F:manganese ion binding"/>
    <property type="evidence" value="ECO:0007669"/>
    <property type="project" value="InterPro"/>
</dbReference>
<dbReference type="InterPro" id="IPR036646">
    <property type="entry name" value="PGAM_B_sf"/>
</dbReference>
<dbReference type="EC" id="5.4.2.12" evidence="10"/>
<evidence type="ECO:0000256" key="6">
    <source>
        <dbReference type="ARBA" id="ARBA00022723"/>
    </source>
</evidence>
<keyword evidence="18" id="KW-1185">Reference proteome</keyword>
<feature type="binding site" evidence="13">
    <location>
        <position position="469"/>
    </location>
    <ligand>
        <name>Mn(2+)</name>
        <dbReference type="ChEBI" id="CHEBI:29035"/>
        <label>2</label>
    </ligand>
</feature>
<gene>
    <name evidence="17" type="ordered locus">Trebr_1928</name>
</gene>
<organism evidence="17 18">
    <name type="scientific">Treponema brennaborense (strain DSM 12168 / CIP 105900 / DD5/3)</name>
    <dbReference type="NCBI Taxonomy" id="906968"/>
    <lineage>
        <taxon>Bacteria</taxon>
        <taxon>Pseudomonadati</taxon>
        <taxon>Spirochaetota</taxon>
        <taxon>Spirochaetia</taxon>
        <taxon>Spirochaetales</taxon>
        <taxon>Treponemataceae</taxon>
        <taxon>Treponema</taxon>
    </lineage>
</organism>
<evidence type="ECO:0000256" key="5">
    <source>
        <dbReference type="ARBA" id="ARBA00008819"/>
    </source>
</evidence>
<feature type="domain" description="BPG-independent PGAM N-terminal" evidence="16">
    <location>
        <begin position="95"/>
        <end position="321"/>
    </location>
</feature>
<dbReference type="InterPro" id="IPR017850">
    <property type="entry name" value="Alkaline_phosphatase_core_sf"/>
</dbReference>
<feature type="active site" description="Phosphoserine intermediate" evidence="11">
    <location>
        <position position="75"/>
    </location>
</feature>
<dbReference type="UniPathway" id="UPA00109">
    <property type="reaction ID" value="UER00186"/>
</dbReference>
<dbReference type="NCBIfam" id="TIGR01307">
    <property type="entry name" value="pgm_bpd_ind"/>
    <property type="match status" value="1"/>
</dbReference>
<feature type="domain" description="Metalloenzyme" evidence="15">
    <location>
        <begin position="17"/>
        <end position="542"/>
    </location>
</feature>
<dbReference type="RefSeq" id="WP_013759051.1">
    <property type="nucleotide sequence ID" value="NC_015500.1"/>
</dbReference>
<sequence length="554" mass="60910">MVEALKKNPAWKGRRGPVVLVIMDGVGYGKYKDGDAVQASRMDWLNTLTDASPHTKLKAHGTAVGLPSDDDMGNSEVGHNAIGCGRVFSQGAKLVSNSIASGAMFKGDTWKKLVANVKAKNSTLHFIGLFSDGNVHSHIDHLKAMITEAQKEGVKKIRIHALLDGRDVGETSALDYVLPFEQFLAECNKAGADYRIASGGGRMYITMDRYNADWSMVDRGWNVHVLGEGRTFKSAQEAIETYRKEIPGIIDQDMKEFVIAGADGKPVGTIEDGDSVIYFNFRGDRALEMTAAFETPASAAFEHFDRKRVPAVEYAGMMEYDGDLHIPKQYLVSPPAIDRTMGEYLCASGVRTLAISETQKYGHVTYFFNGNKLGKFDEKLEDYEEIRSDVVPFEQRPWMKCAEITDRVIQAIGSGKYDFIRLNYPNGDMVGHTGVFNAVVCSMEAMDLQLGRLKKAIDAAGGVLVLTADHGNSDDMYEHNKKTGDVSRKEDGSPKAKTSHSLNPVPGIIYDPEYKGDYRKDLNEGLGISSLAATCMNLLGFEAPADYDKSLLNF</sequence>
<evidence type="ECO:0000256" key="13">
    <source>
        <dbReference type="PIRSR" id="PIRSR001492-3"/>
    </source>
</evidence>
<dbReference type="OrthoDB" id="9800863at2"/>
<keyword evidence="6 13" id="KW-0479">Metal-binding</keyword>
<evidence type="ECO:0000256" key="11">
    <source>
        <dbReference type="PIRSR" id="PIRSR001492-1"/>
    </source>
</evidence>
<comment type="function">
    <text evidence="3">Catalyzes the interconversion of 2-phosphoglycerate and 3-phosphoglycerate.</text>
</comment>
<feature type="binding site" evidence="12">
    <location>
        <position position="360"/>
    </location>
    <ligand>
        <name>substrate</name>
    </ligand>
</feature>
<dbReference type="FunFam" id="3.40.1450.10:FF:000002">
    <property type="entry name" value="2,3-bisphosphoglycerate-independent phosphoglycerate mutase"/>
    <property type="match status" value="1"/>
</dbReference>
<dbReference type="CDD" id="cd16010">
    <property type="entry name" value="iPGM"/>
    <property type="match status" value="1"/>
</dbReference>
<evidence type="ECO:0000256" key="1">
    <source>
        <dbReference type="ARBA" id="ARBA00000370"/>
    </source>
</evidence>
<evidence type="ECO:0000256" key="14">
    <source>
        <dbReference type="SAM" id="MobiDB-lite"/>
    </source>
</evidence>
<feature type="binding site" evidence="13">
    <location>
        <position position="432"/>
    </location>
    <ligand>
        <name>Mn(2+)</name>
        <dbReference type="ChEBI" id="CHEBI:29035"/>
        <label>1</label>
    </ligand>
</feature>
<comment type="pathway">
    <text evidence="4">Carbohydrate degradation; glycolysis; pyruvate from D-glyceraldehyde 3-phosphate: step 3/5.</text>
</comment>
<feature type="binding site" evidence="12">
    <location>
        <position position="202"/>
    </location>
    <ligand>
        <name>substrate</name>
    </ligand>
</feature>
<feature type="binding site" evidence="13">
    <location>
        <position position="428"/>
    </location>
    <ligand>
        <name>Mn(2+)</name>
        <dbReference type="ChEBI" id="CHEBI:29035"/>
        <label>1</label>
    </ligand>
</feature>
<feature type="binding site" evidence="12">
    <location>
        <position position="209"/>
    </location>
    <ligand>
        <name>substrate</name>
    </ligand>
</feature>
<dbReference type="HOGENOM" id="CLU_026099_3_1_12"/>
<dbReference type="PANTHER" id="PTHR31637:SF0">
    <property type="entry name" value="2,3-BISPHOSPHOGLYCERATE-INDEPENDENT PHOSPHOGLYCERATE MUTASE"/>
    <property type="match status" value="1"/>
</dbReference>
<dbReference type="SUPFAM" id="SSF64158">
    <property type="entry name" value="2,3-Bisphosphoglycerate-independent phosphoglycerate mutase, substrate-binding domain"/>
    <property type="match status" value="1"/>
</dbReference>
<evidence type="ECO:0000256" key="9">
    <source>
        <dbReference type="ARBA" id="ARBA00023235"/>
    </source>
</evidence>
<dbReference type="PIRSF" id="PIRSF001492">
    <property type="entry name" value="IPGAM"/>
    <property type="match status" value="1"/>
</dbReference>
<dbReference type="Proteomes" id="UP000006546">
    <property type="component" value="Chromosome"/>
</dbReference>
<evidence type="ECO:0000256" key="12">
    <source>
        <dbReference type="PIRSR" id="PIRSR001492-2"/>
    </source>
</evidence>
<reference evidence="18" key="1">
    <citation type="submission" date="2011-04" db="EMBL/GenBank/DDBJ databases">
        <title>The complete genome of Treponema brennaborense DSM 12168.</title>
        <authorList>
            <person name="Lucas S."/>
            <person name="Han J."/>
            <person name="Lapidus A."/>
            <person name="Bruce D."/>
            <person name="Goodwin L."/>
            <person name="Pitluck S."/>
            <person name="Peters L."/>
            <person name="Kyrpides N."/>
            <person name="Mavromatis K."/>
            <person name="Ivanova N."/>
            <person name="Mikhailova N."/>
            <person name="Pagani I."/>
            <person name="Teshima H."/>
            <person name="Detter J.C."/>
            <person name="Tapia R."/>
            <person name="Han C."/>
            <person name="Land M."/>
            <person name="Hauser L."/>
            <person name="Markowitz V."/>
            <person name="Cheng J.-F."/>
            <person name="Hugenholtz P."/>
            <person name="Woyke T."/>
            <person name="Wu D."/>
            <person name="Gronow S."/>
            <person name="Wellnitz S."/>
            <person name="Brambilla E."/>
            <person name="Klenk H.-P."/>
            <person name="Eisen J.A."/>
        </authorList>
    </citation>
    <scope>NUCLEOTIDE SEQUENCE [LARGE SCALE GENOMIC DNA]</scope>
    <source>
        <strain evidence="18">DSM 12168 / CIP 105900 / DD5/3</strain>
    </source>
</reference>
<dbReference type="Gene3D" id="3.40.720.10">
    <property type="entry name" value="Alkaline Phosphatase, subunit A"/>
    <property type="match status" value="1"/>
</dbReference>
<feature type="binding site" evidence="13">
    <location>
        <position position="75"/>
    </location>
    <ligand>
        <name>Mn(2+)</name>
        <dbReference type="ChEBI" id="CHEBI:29035"/>
        <label>2</label>
    </ligand>
</feature>
<proteinExistence type="inferred from homology"/>
<dbReference type="Gene3D" id="3.40.1450.10">
    <property type="entry name" value="BPG-independent phosphoglycerate mutase, domain B"/>
    <property type="match status" value="1"/>
</dbReference>
<dbReference type="AlphaFoldDB" id="F4LJA2"/>
<dbReference type="GO" id="GO:0006007">
    <property type="term" value="P:glucose catabolic process"/>
    <property type="evidence" value="ECO:0007669"/>
    <property type="project" value="InterPro"/>
</dbReference>
<keyword evidence="9 17" id="KW-0413">Isomerase</keyword>
<evidence type="ECO:0000313" key="18">
    <source>
        <dbReference type="Proteomes" id="UP000006546"/>
    </source>
</evidence>
<feature type="region of interest" description="Disordered" evidence="14">
    <location>
        <begin position="475"/>
        <end position="503"/>
    </location>
</feature>
<feature type="binding site" evidence="12">
    <location>
        <begin position="282"/>
        <end position="285"/>
    </location>
    <ligand>
        <name>substrate</name>
    </ligand>
</feature>
<dbReference type="GO" id="GO:0005737">
    <property type="term" value="C:cytoplasm"/>
    <property type="evidence" value="ECO:0007669"/>
    <property type="project" value="InterPro"/>
</dbReference>
<comment type="catalytic activity">
    <reaction evidence="1">
        <text>(2R)-2-phosphoglycerate = (2R)-3-phosphoglycerate</text>
        <dbReference type="Rhea" id="RHEA:15901"/>
        <dbReference type="ChEBI" id="CHEBI:58272"/>
        <dbReference type="ChEBI" id="CHEBI:58289"/>
        <dbReference type="EC" id="5.4.2.12"/>
    </reaction>
</comment>
<evidence type="ECO:0000256" key="7">
    <source>
        <dbReference type="ARBA" id="ARBA00023152"/>
    </source>
</evidence>
<dbReference type="InterPro" id="IPR011258">
    <property type="entry name" value="BPG-indep_PGM_N"/>
</dbReference>
<dbReference type="eggNOG" id="COG0696">
    <property type="taxonomic scope" value="Bacteria"/>
</dbReference>
<comment type="cofactor">
    <cofactor evidence="2">
        <name>Mn(2+)</name>
        <dbReference type="ChEBI" id="CHEBI:29035"/>
    </cofactor>
</comment>
<feature type="binding site" evidence="12">
    <location>
        <position position="136"/>
    </location>
    <ligand>
        <name>substrate</name>
    </ligand>
</feature>
<dbReference type="PANTHER" id="PTHR31637">
    <property type="entry name" value="2,3-BISPHOSPHOGLYCERATE-INDEPENDENT PHOSPHOGLYCERATE MUTASE"/>
    <property type="match status" value="1"/>
</dbReference>
<dbReference type="Pfam" id="PF06415">
    <property type="entry name" value="iPGM_N"/>
    <property type="match status" value="1"/>
</dbReference>
<dbReference type="GO" id="GO:0004619">
    <property type="term" value="F:phosphoglycerate mutase activity"/>
    <property type="evidence" value="ECO:0007669"/>
    <property type="project" value="UniProtKB-UniRule"/>
</dbReference>
<dbReference type="GO" id="GO:0006096">
    <property type="term" value="P:glycolytic process"/>
    <property type="evidence" value="ECO:0007669"/>
    <property type="project" value="UniProtKB-UniRule"/>
</dbReference>
<evidence type="ECO:0000313" key="17">
    <source>
        <dbReference type="EMBL" id="AEE17347.1"/>
    </source>
</evidence>
<dbReference type="InterPro" id="IPR005995">
    <property type="entry name" value="Pgm_bpd_ind"/>
</dbReference>
<evidence type="ECO:0000256" key="10">
    <source>
        <dbReference type="NCBIfam" id="TIGR01307"/>
    </source>
</evidence>
<evidence type="ECO:0000256" key="8">
    <source>
        <dbReference type="ARBA" id="ARBA00023211"/>
    </source>
</evidence>
<feature type="binding site" evidence="12">
    <location>
        <begin position="166"/>
        <end position="167"/>
    </location>
    <ligand>
        <name>substrate</name>
    </ligand>
</feature>
<evidence type="ECO:0000259" key="15">
    <source>
        <dbReference type="Pfam" id="PF01676"/>
    </source>
</evidence>
<keyword evidence="7" id="KW-0324">Glycolysis</keyword>
<accession>F4LJA2</accession>
<keyword evidence="8 13" id="KW-0464">Manganese</keyword>
<evidence type="ECO:0000256" key="2">
    <source>
        <dbReference type="ARBA" id="ARBA00001936"/>
    </source>
</evidence>
<feature type="compositionally biased region" description="Basic and acidic residues" evidence="14">
    <location>
        <begin position="475"/>
        <end position="494"/>
    </location>
</feature>
<feature type="binding site" evidence="13">
    <location>
        <position position="470"/>
    </location>
    <ligand>
        <name>Mn(2+)</name>
        <dbReference type="ChEBI" id="CHEBI:29035"/>
        <label>2</label>
    </ligand>
</feature>
<feature type="binding site" evidence="13">
    <location>
        <position position="500"/>
    </location>
    <ligand>
        <name>Mn(2+)</name>
        <dbReference type="ChEBI" id="CHEBI:29035"/>
        <label>1</label>
    </ligand>
</feature>
<dbReference type="SUPFAM" id="SSF53649">
    <property type="entry name" value="Alkaline phosphatase-like"/>
    <property type="match status" value="1"/>
</dbReference>
<protein>
    <recommendedName>
        <fullName evidence="10">2,3-bisphosphoglycerate-independent phosphoglycerate mutase</fullName>
        <ecNumber evidence="10">5.4.2.12</ecNumber>
    </recommendedName>
</protein>
<dbReference type="KEGG" id="tbe:Trebr_1928"/>
<dbReference type="InterPro" id="IPR006124">
    <property type="entry name" value="Metalloenzyme"/>
</dbReference>
<evidence type="ECO:0000256" key="4">
    <source>
        <dbReference type="ARBA" id="ARBA00004798"/>
    </source>
</evidence>
<feature type="binding site" evidence="13">
    <location>
        <position position="24"/>
    </location>
    <ligand>
        <name>Mn(2+)</name>
        <dbReference type="ChEBI" id="CHEBI:29035"/>
        <label>2</label>
    </ligand>
</feature>